<organism evidence="3 4">
    <name type="scientific">Arthrobacter crystallopoietes BAB-32</name>
    <dbReference type="NCBI Taxonomy" id="1246476"/>
    <lineage>
        <taxon>Bacteria</taxon>
        <taxon>Bacillati</taxon>
        <taxon>Actinomycetota</taxon>
        <taxon>Actinomycetes</taxon>
        <taxon>Micrococcales</taxon>
        <taxon>Micrococcaceae</taxon>
        <taxon>Crystallibacter</taxon>
    </lineage>
</organism>
<feature type="compositionally biased region" description="Basic residues" evidence="2">
    <location>
        <begin position="1"/>
        <end position="13"/>
    </location>
</feature>
<dbReference type="Proteomes" id="UP000010729">
    <property type="component" value="Unassembled WGS sequence"/>
</dbReference>
<evidence type="ECO:0000313" key="3">
    <source>
        <dbReference type="EMBL" id="EMY33268.1"/>
    </source>
</evidence>
<feature type="compositionally biased region" description="Pro residues" evidence="2">
    <location>
        <begin position="24"/>
        <end position="46"/>
    </location>
</feature>
<dbReference type="EMBL" id="ANPE02000189">
    <property type="protein sequence ID" value="EMY33268.1"/>
    <property type="molecule type" value="Genomic_DNA"/>
</dbReference>
<evidence type="ECO:0000313" key="4">
    <source>
        <dbReference type="Proteomes" id="UP000010729"/>
    </source>
</evidence>
<dbReference type="InterPro" id="IPR013517">
    <property type="entry name" value="FG-GAP"/>
</dbReference>
<evidence type="ECO:0000256" key="2">
    <source>
        <dbReference type="SAM" id="MobiDB-lite"/>
    </source>
</evidence>
<dbReference type="PANTHER" id="PTHR44103">
    <property type="entry name" value="PROPROTEIN CONVERTASE P"/>
    <property type="match status" value="1"/>
</dbReference>
<keyword evidence="4" id="KW-1185">Reference proteome</keyword>
<protein>
    <submittedName>
        <fullName evidence="3">FG-GAP repeat-containing protein</fullName>
    </submittedName>
</protein>
<comment type="caution">
    <text evidence="3">The sequence shown here is derived from an EMBL/GenBank/DDBJ whole genome shotgun (WGS) entry which is preliminary data.</text>
</comment>
<dbReference type="InterPro" id="IPR028994">
    <property type="entry name" value="Integrin_alpha_N"/>
</dbReference>
<dbReference type="AlphaFoldDB" id="N1V4W3"/>
<dbReference type="SUPFAM" id="SSF69318">
    <property type="entry name" value="Integrin alpha N-terminal domain"/>
    <property type="match status" value="2"/>
</dbReference>
<feature type="region of interest" description="Disordered" evidence="2">
    <location>
        <begin position="1"/>
        <end position="49"/>
    </location>
</feature>
<gene>
    <name evidence="3" type="ORF">D477_015793</name>
</gene>
<dbReference type="Gene3D" id="2.115.10.10">
    <property type="entry name" value="Tachylectin 2"/>
    <property type="match status" value="3"/>
</dbReference>
<keyword evidence="1" id="KW-0732">Signal</keyword>
<dbReference type="PANTHER" id="PTHR44103:SF1">
    <property type="entry name" value="PROPROTEIN CONVERTASE P"/>
    <property type="match status" value="1"/>
</dbReference>
<evidence type="ECO:0000256" key="1">
    <source>
        <dbReference type="ARBA" id="ARBA00022729"/>
    </source>
</evidence>
<name>N1V4W3_9MICC</name>
<reference evidence="3 4" key="1">
    <citation type="journal article" date="2013" name="Genome Announc.">
        <title>Draft Genome Sequence of Arthrobacter crystallopoietes Strain BAB-32, Revealing Genes for Bioremediation.</title>
        <authorList>
            <person name="Joshi M.N."/>
            <person name="Pandit A.S."/>
            <person name="Sharma A."/>
            <person name="Pandya R.V."/>
            <person name="Desai S.M."/>
            <person name="Saxena A.K."/>
            <person name="Bagatharia S.B."/>
        </authorList>
    </citation>
    <scope>NUCLEOTIDE SEQUENCE [LARGE SCALE GENOMIC DNA]</scope>
    <source>
        <strain evidence="3 4">BAB-32</strain>
    </source>
</reference>
<accession>N1V4W3</accession>
<dbReference type="OrthoDB" id="287365at2"/>
<sequence length="571" mass="59593">MHGRLRRRPRRCRSGSGGRAPGTAPTPAPTPTPIPEPSPTPTPAPEPDNSFLTAAAQDLDLDSHADLLSRRSDGTLWFHSGNGAGGYAAATQIGSGWDIFDQLAGAGTFDGDGYPDLLARRTDGSLWLYPGAEGAAYAPAVQLADSGWDSFDTILGPGDLDGDGAHDLLARQPDGSVYLYPGDGTGNLAPRVLVATGWQEFDHLTSAGDFSGDGKADVVGRKPDGTLWLLRSTGSEADGGGLFAEAEMIGTGGWQAFSSVLAAGDNNGDGKNDLVAVYPDRSLRFYAGTAFSESEGYLRGTRTGDPVWDAYTLMAAPGDFNGDGKADLLATRPDGTLGFAAGDGEGSYGSRISIGTGWQIYDKLLGAGDYDGDGSNDLIARQRDGSLWFYAGTGRIGGGDEGYERRVKIGNSGWGQFLHLEAPGDVNRDGNNDLLAVARDGTVYLYAGPGTGTSHGPRAVAGSGWNAYTAVVPVGDYDGGGTGDIVLRKPDGSLWLRTGLASFSDGWFSQERRIGSGGWNGFNRILGPGDFNSDAKVDMFATRPDGTAFFYAGTRFSRPEAVEPGVPAGNL</sequence>
<dbReference type="Pfam" id="PF13517">
    <property type="entry name" value="FG-GAP_3"/>
    <property type="match status" value="3"/>
</dbReference>
<proteinExistence type="predicted"/>